<dbReference type="STRING" id="7757.ENSPMAP00000000597"/>
<dbReference type="GeneTree" id="ENSGT00940000154785"/>
<keyword evidence="3 4" id="KW-0175">Coiled coil</keyword>
<keyword evidence="2" id="KW-0963">Cytoplasm</keyword>
<dbReference type="InterPro" id="IPR043936">
    <property type="entry name" value="HOOK_N"/>
</dbReference>
<name>S4R5W7_PETMA</name>
<dbReference type="OMA" id="ITICQRI"/>
<evidence type="ECO:0000313" key="7">
    <source>
        <dbReference type="Ensembl" id="ENSPMAP00000000597.1"/>
    </source>
</evidence>
<feature type="coiled-coil region" evidence="4">
    <location>
        <begin position="167"/>
        <end position="211"/>
    </location>
</feature>
<feature type="region of interest" description="Disordered" evidence="5">
    <location>
        <begin position="129"/>
        <end position="158"/>
    </location>
</feature>
<dbReference type="GO" id="GO:0030705">
    <property type="term" value="P:cytoskeleton-dependent intracellular transport"/>
    <property type="evidence" value="ECO:0007669"/>
    <property type="project" value="InterPro"/>
</dbReference>
<dbReference type="Ensembl" id="ENSPMAT00000000598.1">
    <property type="protein sequence ID" value="ENSPMAP00000000597.1"/>
    <property type="gene ID" value="ENSPMAG00000000542.1"/>
</dbReference>
<dbReference type="SUPFAM" id="SSF116907">
    <property type="entry name" value="Hook domain"/>
    <property type="match status" value="1"/>
</dbReference>
<protein>
    <recommendedName>
        <fullName evidence="6">HOOK N-terminal domain-containing protein</fullName>
    </recommendedName>
</protein>
<comment type="subcellular location">
    <subcellularLocation>
        <location evidence="1">Cytoplasm</location>
    </subcellularLocation>
</comment>
<dbReference type="HOGENOM" id="CLU_105677_0_0_1"/>
<reference evidence="7" key="1">
    <citation type="submission" date="2025-08" db="UniProtKB">
        <authorList>
            <consortium name="Ensembl"/>
        </authorList>
    </citation>
    <scope>IDENTIFICATION</scope>
</reference>
<organism evidence="7">
    <name type="scientific">Petromyzon marinus</name>
    <name type="common">Sea lamprey</name>
    <dbReference type="NCBI Taxonomy" id="7757"/>
    <lineage>
        <taxon>Eukaryota</taxon>
        <taxon>Metazoa</taxon>
        <taxon>Chordata</taxon>
        <taxon>Craniata</taxon>
        <taxon>Vertebrata</taxon>
        <taxon>Cyclostomata</taxon>
        <taxon>Hyperoartia</taxon>
        <taxon>Petromyzontiformes</taxon>
        <taxon>Petromyzontidae</taxon>
        <taxon>Petromyzon</taxon>
    </lineage>
</organism>
<dbReference type="Pfam" id="PF19047">
    <property type="entry name" value="HOOK_N"/>
    <property type="match status" value="1"/>
</dbReference>
<evidence type="ECO:0000256" key="3">
    <source>
        <dbReference type="ARBA" id="ARBA00023054"/>
    </source>
</evidence>
<dbReference type="PANTHER" id="PTHR18947:SF28">
    <property type="entry name" value="GIRDIN, ISOFORM A"/>
    <property type="match status" value="1"/>
</dbReference>
<dbReference type="GO" id="GO:0005737">
    <property type="term" value="C:cytoplasm"/>
    <property type="evidence" value="ECO:0007669"/>
    <property type="project" value="UniProtKB-SubCell"/>
</dbReference>
<dbReference type="GO" id="GO:0005813">
    <property type="term" value="C:centrosome"/>
    <property type="evidence" value="ECO:0007669"/>
    <property type="project" value="TreeGrafter"/>
</dbReference>
<dbReference type="Gene3D" id="1.10.418.10">
    <property type="entry name" value="Calponin-like domain"/>
    <property type="match status" value="1"/>
</dbReference>
<reference evidence="7" key="2">
    <citation type="submission" date="2025-09" db="UniProtKB">
        <authorList>
            <consortium name="Ensembl"/>
        </authorList>
    </citation>
    <scope>IDENTIFICATION</scope>
</reference>
<evidence type="ECO:0000256" key="1">
    <source>
        <dbReference type="ARBA" id="ARBA00004496"/>
    </source>
</evidence>
<sequence>MQQLIIMMPPHVLTLARDPFSEKSILELKKLLLLILGCAVQCEKKEKHIEKIKELDINTQAAIVAHIKEVTQSQENILDMQWMHVTEVVPEDLYTLTHGMVYNLRRLVDERDKFSQMIVELAQERDHLQQQLQHGKLGTSSPSGPERAPSPSAHVRLSPIDNRQHLAVELADTKAKCRRVRQELEERTEQLTDCRHELQQMDLELKRLRQE</sequence>
<dbReference type="GO" id="GO:0031122">
    <property type="term" value="P:cytoplasmic microtubule organization"/>
    <property type="evidence" value="ECO:0007669"/>
    <property type="project" value="TreeGrafter"/>
</dbReference>
<accession>S4R5W7</accession>
<dbReference type="PANTHER" id="PTHR18947">
    <property type="entry name" value="HOOK PROTEINS"/>
    <property type="match status" value="1"/>
</dbReference>
<dbReference type="InterPro" id="IPR036872">
    <property type="entry name" value="CH_dom_sf"/>
</dbReference>
<feature type="domain" description="HOOK N-terminal" evidence="6">
    <location>
        <begin position="25"/>
        <end position="69"/>
    </location>
</feature>
<proteinExistence type="predicted"/>
<dbReference type="AlphaFoldDB" id="S4R5W7"/>
<evidence type="ECO:0000256" key="5">
    <source>
        <dbReference type="SAM" id="MobiDB-lite"/>
    </source>
</evidence>
<dbReference type="GO" id="GO:0051959">
    <property type="term" value="F:dynein light intermediate chain binding"/>
    <property type="evidence" value="ECO:0007669"/>
    <property type="project" value="TreeGrafter"/>
</dbReference>
<evidence type="ECO:0000259" key="6">
    <source>
        <dbReference type="Pfam" id="PF19047"/>
    </source>
</evidence>
<evidence type="ECO:0000256" key="2">
    <source>
        <dbReference type="ARBA" id="ARBA00022490"/>
    </source>
</evidence>
<evidence type="ECO:0000256" key="4">
    <source>
        <dbReference type="SAM" id="Coils"/>
    </source>
</evidence>
<dbReference type="GO" id="GO:0008017">
    <property type="term" value="F:microtubule binding"/>
    <property type="evidence" value="ECO:0007669"/>
    <property type="project" value="TreeGrafter"/>
</dbReference>